<accession>A0A1E7RDC8</accession>
<keyword evidence="2" id="KW-1185">Reference proteome</keyword>
<proteinExistence type="predicted"/>
<dbReference type="Proteomes" id="UP000185895">
    <property type="component" value="Unassembled WGS sequence"/>
</dbReference>
<comment type="caution">
    <text evidence="1">The sequence shown here is derived from an EMBL/GenBank/DDBJ whole genome shotgun (WGS) entry which is preliminary data.</text>
</comment>
<dbReference type="RefSeq" id="WP_070069175.1">
    <property type="nucleotide sequence ID" value="NZ_MKKK01000010.1"/>
</dbReference>
<dbReference type="AlphaFoldDB" id="A0A1E7RDC8"/>
<sequence>MQNNLIHHTVAHLSQENLQSLIATSTGFIDAYDIPVHDDANILLPQNMVLSAMKVGANSHYVEWHEKQLPTYNLCTPEADDVTALVIEGEEENTRFALLCDHMPESLRLRISQVSDINRPVSDTVYQYVEVDGHVYQIPNLANIQKQLFTKK</sequence>
<dbReference type="STRING" id="1262585.BJI46_10200"/>
<gene>
    <name evidence="1" type="ORF">BJI46_10200</name>
</gene>
<dbReference type="EMBL" id="MKKK01000010">
    <property type="protein sequence ID" value="OEY97348.1"/>
    <property type="molecule type" value="Genomic_DNA"/>
</dbReference>
<evidence type="ECO:0000313" key="2">
    <source>
        <dbReference type="Proteomes" id="UP000185895"/>
    </source>
</evidence>
<dbReference type="OrthoDB" id="6703403at2"/>
<organism evidence="1 2">
    <name type="scientific">Acinetobacter qingfengensis</name>
    <dbReference type="NCBI Taxonomy" id="1262585"/>
    <lineage>
        <taxon>Bacteria</taxon>
        <taxon>Pseudomonadati</taxon>
        <taxon>Pseudomonadota</taxon>
        <taxon>Gammaproteobacteria</taxon>
        <taxon>Moraxellales</taxon>
        <taxon>Moraxellaceae</taxon>
        <taxon>Acinetobacter</taxon>
    </lineage>
</organism>
<name>A0A1E7RDC8_9GAMM</name>
<evidence type="ECO:0000313" key="1">
    <source>
        <dbReference type="EMBL" id="OEY97348.1"/>
    </source>
</evidence>
<reference evidence="1 2" key="1">
    <citation type="submission" date="2016-09" db="EMBL/GenBank/DDBJ databases">
        <authorList>
            <person name="Capua I."/>
            <person name="De Benedictis P."/>
            <person name="Joannis T."/>
            <person name="Lombin L.H."/>
            <person name="Cattoli G."/>
        </authorList>
    </citation>
    <scope>NUCLEOTIDE SEQUENCE [LARGE SCALE GENOMIC DNA]</scope>
    <source>
        <strain evidence="1 2">ANC 4671</strain>
    </source>
</reference>
<protein>
    <submittedName>
        <fullName evidence="1">Uncharacterized protein</fullName>
    </submittedName>
</protein>